<comment type="subcellular location">
    <subcellularLocation>
        <location evidence="1 8">Cell outer membrane</location>
    </subcellularLocation>
</comment>
<evidence type="ECO:0000256" key="8">
    <source>
        <dbReference type="RuleBase" id="RU004004"/>
    </source>
</evidence>
<comment type="similarity">
    <text evidence="2">Belongs to the bacterial secretin family. PilQ subfamily.</text>
</comment>
<dbReference type="InterPro" id="IPR038591">
    <property type="entry name" value="NolW-like_sf"/>
</dbReference>
<evidence type="ECO:0000256" key="9">
    <source>
        <dbReference type="SAM" id="SignalP"/>
    </source>
</evidence>
<dbReference type="Proteomes" id="UP000268973">
    <property type="component" value="Unassembled WGS sequence"/>
</dbReference>
<gene>
    <name evidence="11" type="ORF">EJ063_18565</name>
</gene>
<evidence type="ECO:0000256" key="5">
    <source>
        <dbReference type="ARBA" id="ARBA00022927"/>
    </source>
</evidence>
<protein>
    <submittedName>
        <fullName evidence="11">Type IV pilus secretin PilQ family protein</fullName>
    </submittedName>
</protein>
<accession>A0A3S0P3Z1</accession>
<dbReference type="Gene3D" id="3.30.1370.120">
    <property type="match status" value="1"/>
</dbReference>
<dbReference type="Pfam" id="PF03958">
    <property type="entry name" value="Secretin_N"/>
    <property type="match status" value="1"/>
</dbReference>
<dbReference type="InterPro" id="IPR004845">
    <property type="entry name" value="T2SS_GspD_CS"/>
</dbReference>
<dbReference type="NCBIfam" id="TIGR02515">
    <property type="entry name" value="IV_pilus_PilQ"/>
    <property type="match status" value="1"/>
</dbReference>
<evidence type="ECO:0000256" key="6">
    <source>
        <dbReference type="ARBA" id="ARBA00023136"/>
    </source>
</evidence>
<organism evidence="11 12">
    <name type="scientific">Vibrio aquaticus</name>
    <dbReference type="NCBI Taxonomy" id="2496559"/>
    <lineage>
        <taxon>Bacteria</taxon>
        <taxon>Pseudomonadati</taxon>
        <taxon>Pseudomonadota</taxon>
        <taxon>Gammaproteobacteria</taxon>
        <taxon>Vibrionales</taxon>
        <taxon>Vibrionaceae</taxon>
        <taxon>Vibrio</taxon>
    </lineage>
</organism>
<dbReference type="GO" id="GO:0009306">
    <property type="term" value="P:protein secretion"/>
    <property type="evidence" value="ECO:0007669"/>
    <property type="project" value="InterPro"/>
</dbReference>
<proteinExistence type="inferred from homology"/>
<evidence type="ECO:0000259" key="10">
    <source>
        <dbReference type="SMART" id="SM00965"/>
    </source>
</evidence>
<dbReference type="InterPro" id="IPR011662">
    <property type="entry name" value="Secretin/TonB_short_N"/>
</dbReference>
<dbReference type="OrthoDB" id="9775455at2"/>
<dbReference type="InterPro" id="IPR051808">
    <property type="entry name" value="Type_IV_pilus_biogenesis"/>
</dbReference>
<evidence type="ECO:0000256" key="3">
    <source>
        <dbReference type="ARBA" id="ARBA00022448"/>
    </source>
</evidence>
<dbReference type="Pfam" id="PF00263">
    <property type="entry name" value="Secretin"/>
    <property type="match status" value="1"/>
</dbReference>
<dbReference type="PROSITE" id="PS00875">
    <property type="entry name" value="T2SP_D"/>
    <property type="match status" value="1"/>
</dbReference>
<keyword evidence="7" id="KW-0998">Cell outer membrane</keyword>
<evidence type="ECO:0000313" key="11">
    <source>
        <dbReference type="EMBL" id="RTZ13883.1"/>
    </source>
</evidence>
<keyword evidence="3 8" id="KW-0813">Transport</keyword>
<dbReference type="AlphaFoldDB" id="A0A3S0P3Z1"/>
<dbReference type="Gene3D" id="2.60.40.3470">
    <property type="match status" value="1"/>
</dbReference>
<dbReference type="PRINTS" id="PR00811">
    <property type="entry name" value="BCTERIALGSPD"/>
</dbReference>
<sequence length="563" mass="61806">MINGFKQNYFRYMRVMWLMCLASFSAMSIAQDGGENLLKGIDFRVDDEKHAKIIVQLANPQVAVDLQKSEQGLSIELLNTQVPDDKLYLVDVKDFATNVESIEVFRKQPSALLVASINGNYSYDYSLNGNYLEVVVKEVKEAEKPKQKSILEQEGKKISINFQDIPVRNVLQLIADYNDFNLVVSDSVSGNLTLRLDGVPWQQVLDIILQVKGLDKRVDGNVVLIAPKAELDARERQILEKARLEEELGDLTSEIVKVNFAKASEIAEMIDGDGAISMLSERGSLSVDERTNALLIRDLQENIDVIREIVSSLDIPVKQVQIEARIVTVNEGNLDELGVRWGYSNTNGSTSIGGSIEDNVFGVVPIDDMLNVNLAATSANASTLAFQVAKLGSDMLLDLELSALQRESKAEVISSPRLITTNKKPAYIEQGTEIPYLESSSSGATSVAFKKAVLSLKVTPQITPDNRLVLDLSVTQDRPGDIVKTGTGEAVAINTQRIGTQVLVENGETVVLGGIFQHSVTDAVDKVPLLGDLPVLGALFRRTYQQMGKSELLIFVTPKVVIQ</sequence>
<comment type="caution">
    <text evidence="11">The sequence shown here is derived from an EMBL/GenBank/DDBJ whole genome shotgun (WGS) entry which is preliminary data.</text>
</comment>
<dbReference type="Gene3D" id="3.30.1370.130">
    <property type="match status" value="1"/>
</dbReference>
<evidence type="ECO:0000256" key="4">
    <source>
        <dbReference type="ARBA" id="ARBA00022729"/>
    </source>
</evidence>
<dbReference type="GO" id="GO:0009279">
    <property type="term" value="C:cell outer membrane"/>
    <property type="evidence" value="ECO:0007669"/>
    <property type="project" value="UniProtKB-SubCell"/>
</dbReference>
<feature type="domain" description="Secretin/TonB short N-terminal" evidence="10">
    <location>
        <begin position="180"/>
        <end position="228"/>
    </location>
</feature>
<evidence type="ECO:0000256" key="7">
    <source>
        <dbReference type="ARBA" id="ARBA00023237"/>
    </source>
</evidence>
<keyword evidence="12" id="KW-1185">Reference proteome</keyword>
<reference evidence="11 12" key="1">
    <citation type="submission" date="2018-12" db="EMBL/GenBank/DDBJ databases">
        <title>Vibrio sp. isolated from China Sea.</title>
        <authorList>
            <person name="Li Y."/>
        </authorList>
    </citation>
    <scope>NUCLEOTIDE SEQUENCE [LARGE SCALE GENOMIC DNA]</scope>
    <source>
        <strain evidence="11 12">BEI207</strain>
    </source>
</reference>
<keyword evidence="5" id="KW-0653">Protein transport</keyword>
<evidence type="ECO:0000256" key="1">
    <source>
        <dbReference type="ARBA" id="ARBA00004442"/>
    </source>
</evidence>
<dbReference type="Pfam" id="PF07660">
    <property type="entry name" value="STN"/>
    <property type="match status" value="1"/>
</dbReference>
<dbReference type="PANTHER" id="PTHR30604:SF1">
    <property type="entry name" value="DNA UTILIZATION PROTEIN HOFQ"/>
    <property type="match status" value="1"/>
</dbReference>
<name>A0A3S0P3Z1_9VIBR</name>
<dbReference type="InterPro" id="IPR001775">
    <property type="entry name" value="GspD/PilQ"/>
</dbReference>
<feature type="chain" id="PRO_5018636150" evidence="9">
    <location>
        <begin position="31"/>
        <end position="563"/>
    </location>
</feature>
<evidence type="ECO:0000313" key="12">
    <source>
        <dbReference type="Proteomes" id="UP000268973"/>
    </source>
</evidence>
<dbReference type="SMART" id="SM00965">
    <property type="entry name" value="STN"/>
    <property type="match status" value="1"/>
</dbReference>
<dbReference type="InterPro" id="IPR004846">
    <property type="entry name" value="T2SS/T3SS_dom"/>
</dbReference>
<dbReference type="Pfam" id="PF11741">
    <property type="entry name" value="AMIN"/>
    <property type="match status" value="1"/>
</dbReference>
<dbReference type="PANTHER" id="PTHR30604">
    <property type="entry name" value="PROTEIN TRANSPORT PROTEIN HOFQ"/>
    <property type="match status" value="1"/>
</dbReference>
<keyword evidence="4 9" id="KW-0732">Signal</keyword>
<dbReference type="FunFam" id="3.30.1370.130:FF:000001">
    <property type="entry name" value="Type IV pilus secretin PilQ"/>
    <property type="match status" value="1"/>
</dbReference>
<feature type="signal peptide" evidence="9">
    <location>
        <begin position="1"/>
        <end position="30"/>
    </location>
</feature>
<dbReference type="InterPro" id="IPR013355">
    <property type="entry name" value="Pilus_4_PilQ"/>
</dbReference>
<dbReference type="InterPro" id="IPR005644">
    <property type="entry name" value="NolW-like"/>
</dbReference>
<keyword evidence="6" id="KW-0472">Membrane</keyword>
<evidence type="ECO:0000256" key="2">
    <source>
        <dbReference type="ARBA" id="ARBA00006304"/>
    </source>
</evidence>
<dbReference type="EMBL" id="RXZH01000013">
    <property type="protein sequence ID" value="RTZ13883.1"/>
    <property type="molecule type" value="Genomic_DNA"/>
</dbReference>
<dbReference type="InterPro" id="IPR021731">
    <property type="entry name" value="AMIN_dom"/>
</dbReference>